<accession>J6EYU5</accession>
<feature type="region of interest" description="Disordered" evidence="1">
    <location>
        <begin position="1"/>
        <end position="33"/>
    </location>
</feature>
<comment type="caution">
    <text evidence="2">The sequence shown here is derived from an EMBL/GenBank/DDBJ whole genome shotgun (WGS) entry which is preliminary data.</text>
</comment>
<dbReference type="HOGENOM" id="CLU_2308032_0_0_1"/>
<protein>
    <submittedName>
        <fullName evidence="2">Uncharacterized protein</fullName>
    </submittedName>
</protein>
<dbReference type="EMBL" id="ALBS01000145">
    <property type="protein sequence ID" value="EJT49844.1"/>
    <property type="molecule type" value="Genomic_DNA"/>
</dbReference>
<feature type="compositionally biased region" description="Polar residues" evidence="1">
    <location>
        <begin position="20"/>
        <end position="29"/>
    </location>
</feature>
<proteinExistence type="predicted"/>
<dbReference type="AlphaFoldDB" id="J6EYU5"/>
<dbReference type="RefSeq" id="XP_014181094.1">
    <property type="nucleotide sequence ID" value="XM_014325619.1"/>
</dbReference>
<sequence length="100" mass="11043">MPVIRAAEPRITPREGYNLASPQHPSSQYPELVSEHTLLPPVQSCVDRGTCQTEDNSGMDIVTDTRYRSGTAAARETPADRSREEHRADSLAPGGPRRSW</sequence>
<dbReference type="GeneID" id="25984510"/>
<dbReference type="KEGG" id="tasa:A1Q1_00996"/>
<feature type="compositionally biased region" description="Basic and acidic residues" evidence="1">
    <location>
        <begin position="77"/>
        <end position="89"/>
    </location>
</feature>
<reference evidence="2 3" key="1">
    <citation type="journal article" date="2012" name="Eukaryot. Cell">
        <title>Draft genome sequence of CBS 2479, the standard type strain of Trichosporon asahii.</title>
        <authorList>
            <person name="Yang R.Y."/>
            <person name="Li H.T."/>
            <person name="Zhu H."/>
            <person name="Zhou G.P."/>
            <person name="Wang M."/>
            <person name="Wang L."/>
        </authorList>
    </citation>
    <scope>NUCLEOTIDE SEQUENCE [LARGE SCALE GENOMIC DNA]</scope>
    <source>
        <strain evidence="3">ATCC 90039 / CBS 2479 / JCM 2466 / KCTC 7840 / NCYC 2677 / UAMH 7654</strain>
    </source>
</reference>
<name>J6EYU5_TRIAS</name>
<dbReference type="Proteomes" id="UP000002748">
    <property type="component" value="Unassembled WGS sequence"/>
</dbReference>
<evidence type="ECO:0000256" key="1">
    <source>
        <dbReference type="SAM" id="MobiDB-lite"/>
    </source>
</evidence>
<feature type="region of interest" description="Disordered" evidence="1">
    <location>
        <begin position="51"/>
        <end position="100"/>
    </location>
</feature>
<gene>
    <name evidence="2" type="ORF">A1Q1_00996</name>
</gene>
<evidence type="ECO:0000313" key="3">
    <source>
        <dbReference type="Proteomes" id="UP000002748"/>
    </source>
</evidence>
<dbReference type="VEuPathDB" id="FungiDB:A1Q1_00996"/>
<evidence type="ECO:0000313" key="2">
    <source>
        <dbReference type="EMBL" id="EJT49844.1"/>
    </source>
</evidence>
<organism evidence="2 3">
    <name type="scientific">Trichosporon asahii var. asahii (strain ATCC 90039 / CBS 2479 / JCM 2466 / KCTC 7840 / NBRC 103889/ NCYC 2677 / UAMH 7654)</name>
    <name type="common">Yeast</name>
    <dbReference type="NCBI Taxonomy" id="1186058"/>
    <lineage>
        <taxon>Eukaryota</taxon>
        <taxon>Fungi</taxon>
        <taxon>Dikarya</taxon>
        <taxon>Basidiomycota</taxon>
        <taxon>Agaricomycotina</taxon>
        <taxon>Tremellomycetes</taxon>
        <taxon>Trichosporonales</taxon>
        <taxon>Trichosporonaceae</taxon>
        <taxon>Trichosporon</taxon>
    </lineage>
</organism>